<dbReference type="Proteomes" id="UP000585474">
    <property type="component" value="Unassembled WGS sequence"/>
</dbReference>
<keyword evidence="1" id="KW-0106">Calcium</keyword>
<dbReference type="Gene3D" id="1.10.238.10">
    <property type="entry name" value="EF-hand"/>
    <property type="match status" value="1"/>
</dbReference>
<gene>
    <name evidence="3" type="ORF">Acr_00g0103260</name>
</gene>
<accession>A0A7J0E0P0</accession>
<dbReference type="InterPro" id="IPR011992">
    <property type="entry name" value="EF-hand-dom_pair"/>
</dbReference>
<organism evidence="3 4">
    <name type="scientific">Actinidia rufa</name>
    <dbReference type="NCBI Taxonomy" id="165716"/>
    <lineage>
        <taxon>Eukaryota</taxon>
        <taxon>Viridiplantae</taxon>
        <taxon>Streptophyta</taxon>
        <taxon>Embryophyta</taxon>
        <taxon>Tracheophyta</taxon>
        <taxon>Spermatophyta</taxon>
        <taxon>Magnoliopsida</taxon>
        <taxon>eudicotyledons</taxon>
        <taxon>Gunneridae</taxon>
        <taxon>Pentapetalae</taxon>
        <taxon>asterids</taxon>
        <taxon>Ericales</taxon>
        <taxon>Actinidiaceae</taxon>
        <taxon>Actinidia</taxon>
    </lineage>
</organism>
<dbReference type="GO" id="GO:0005509">
    <property type="term" value="F:calcium ion binding"/>
    <property type="evidence" value="ECO:0007669"/>
    <property type="project" value="InterPro"/>
</dbReference>
<name>A0A7J0E0P0_9ERIC</name>
<dbReference type="OrthoDB" id="26525at2759"/>
<protein>
    <recommendedName>
        <fullName evidence="2">EF-hand domain-containing protein</fullName>
    </recommendedName>
</protein>
<dbReference type="PROSITE" id="PS00018">
    <property type="entry name" value="EF_HAND_1"/>
    <property type="match status" value="1"/>
</dbReference>
<evidence type="ECO:0000259" key="2">
    <source>
        <dbReference type="PROSITE" id="PS50222"/>
    </source>
</evidence>
<sequence>MAIKHHNHNVQSDGKREMTMGQFSEWLAGFDTDKDGQISRDELREAIHVNDGWFSTWKSNPWSQECRPERRWFH</sequence>
<evidence type="ECO:0000256" key="1">
    <source>
        <dbReference type="ARBA" id="ARBA00022837"/>
    </source>
</evidence>
<dbReference type="PROSITE" id="PS50222">
    <property type="entry name" value="EF_HAND_2"/>
    <property type="match status" value="1"/>
</dbReference>
<reference evidence="4" key="1">
    <citation type="submission" date="2019-07" db="EMBL/GenBank/DDBJ databases">
        <title>De Novo Assembly of kiwifruit Actinidia rufa.</title>
        <authorList>
            <person name="Sugita-Konishi S."/>
            <person name="Sato K."/>
            <person name="Mori E."/>
            <person name="Abe Y."/>
            <person name="Kisaki G."/>
            <person name="Hamano K."/>
            <person name="Suezawa K."/>
            <person name="Otani M."/>
            <person name="Fukuda T."/>
            <person name="Manabe T."/>
            <person name="Gomi K."/>
            <person name="Tabuchi M."/>
            <person name="Akimitsu K."/>
            <person name="Kataoka I."/>
        </authorList>
    </citation>
    <scope>NUCLEOTIDE SEQUENCE [LARGE SCALE GENOMIC DNA]</scope>
    <source>
        <strain evidence="4">cv. Fuchu</strain>
    </source>
</reference>
<evidence type="ECO:0000313" key="3">
    <source>
        <dbReference type="EMBL" id="GFS46602.1"/>
    </source>
</evidence>
<dbReference type="InterPro" id="IPR002048">
    <property type="entry name" value="EF_hand_dom"/>
</dbReference>
<dbReference type="SUPFAM" id="SSF47473">
    <property type="entry name" value="EF-hand"/>
    <property type="match status" value="1"/>
</dbReference>
<keyword evidence="4" id="KW-1185">Reference proteome</keyword>
<dbReference type="EMBL" id="BJWL01000469">
    <property type="protein sequence ID" value="GFS46602.1"/>
    <property type="molecule type" value="Genomic_DNA"/>
</dbReference>
<dbReference type="Pfam" id="PF13405">
    <property type="entry name" value="EF-hand_6"/>
    <property type="match status" value="1"/>
</dbReference>
<comment type="caution">
    <text evidence="3">The sequence shown here is derived from an EMBL/GenBank/DDBJ whole genome shotgun (WGS) entry which is preliminary data.</text>
</comment>
<evidence type="ECO:0000313" key="4">
    <source>
        <dbReference type="Proteomes" id="UP000585474"/>
    </source>
</evidence>
<feature type="domain" description="EF-hand" evidence="2">
    <location>
        <begin position="18"/>
        <end position="53"/>
    </location>
</feature>
<dbReference type="InterPro" id="IPR018247">
    <property type="entry name" value="EF_Hand_1_Ca_BS"/>
</dbReference>
<proteinExistence type="predicted"/>
<dbReference type="AlphaFoldDB" id="A0A7J0E0P0"/>